<protein>
    <submittedName>
        <fullName evidence="2">DUF4886 domain-containing protein</fullName>
    </submittedName>
</protein>
<dbReference type="EMBL" id="JACOME010000001">
    <property type="protein sequence ID" value="MBC3845230.1"/>
    <property type="molecule type" value="Genomic_DNA"/>
</dbReference>
<gene>
    <name evidence="2" type="ORF">H6H04_02460</name>
</gene>
<dbReference type="Pfam" id="PF16227">
    <property type="entry name" value="DUF4886"/>
    <property type="match status" value="1"/>
</dbReference>
<accession>A0ABR6XXM6</accession>
<dbReference type="InterPro" id="IPR032616">
    <property type="entry name" value="DUF4886"/>
</dbReference>
<sequence length="588" mass="64040">MKNLTTSKFMKLAQFCLCVFFLINFNSCTEEDDITPLGSEETLNVETEALVPNSITLTSGCEYRIVPEFNNVIFPAKNYTWTAQPAELVDFTVEPLTFAVTVQTIAEGNVTLTLASDDGEVSASVQVIIDDESDGILKILAIGNSFSEDALEAYFWGLANAEGKQVVVGNMYIGGANLDTHLSSASSDSNNYSYRKIDLDGTRTVTSNFSISEAVADENWDYISFQQASYESGLFDTFINPLPSLYNIVRGHNPNPCTKYILHKTWAYAQNSTHSGFANYNNDQMTMFNGIIDAYTLAENLIPTTMVIPAATAIQNGRTSFLGDGFTRDGYHLNDLGKYTASCTWYEMLFGESVIGNSYEPDGISDYYQGLAQQAAHEAALNPNEITILVDYENPGGNGIISEPVFINFSSSDNPDGWNAYTSHLDGGGIPNILYSNGDFTGVTATTTARFRGINNTSGAGSSTTDFNMDDSVSRSNFYSHALAWGSNPPLEESVIEFTGFESNDTYEFCFFGSRNGVSDNRDTKYTVIGATEQSANLDAANNATNTVCISNVQPDANGKITLRVSAGDANTNGNQFYYINAMKIAPQ</sequence>
<dbReference type="Proteomes" id="UP000607435">
    <property type="component" value="Unassembled WGS sequence"/>
</dbReference>
<evidence type="ECO:0000313" key="2">
    <source>
        <dbReference type="EMBL" id="MBC3845230.1"/>
    </source>
</evidence>
<organism evidence="2 3">
    <name type="scientific">Winogradskyella echinorum</name>
    <dbReference type="NCBI Taxonomy" id="538189"/>
    <lineage>
        <taxon>Bacteria</taxon>
        <taxon>Pseudomonadati</taxon>
        <taxon>Bacteroidota</taxon>
        <taxon>Flavobacteriia</taxon>
        <taxon>Flavobacteriales</taxon>
        <taxon>Flavobacteriaceae</taxon>
        <taxon>Winogradskyella</taxon>
    </lineage>
</organism>
<dbReference type="Gene3D" id="3.40.50.1110">
    <property type="entry name" value="SGNH hydrolase"/>
    <property type="match status" value="1"/>
</dbReference>
<dbReference type="RefSeq" id="WP_186844350.1">
    <property type="nucleotide sequence ID" value="NZ_JACOME010000001.1"/>
</dbReference>
<keyword evidence="3" id="KW-1185">Reference proteome</keyword>
<comment type="caution">
    <text evidence="2">The sequence shown here is derived from an EMBL/GenBank/DDBJ whole genome shotgun (WGS) entry which is preliminary data.</text>
</comment>
<evidence type="ECO:0000313" key="3">
    <source>
        <dbReference type="Proteomes" id="UP000607435"/>
    </source>
</evidence>
<proteinExistence type="predicted"/>
<reference evidence="2 3" key="1">
    <citation type="submission" date="2020-08" db="EMBL/GenBank/DDBJ databases">
        <title>Winogradskyella ouciana sp. nov., isolated from the hadal seawater of the Mariana Trench.</title>
        <authorList>
            <person name="He X."/>
        </authorList>
    </citation>
    <scope>NUCLEOTIDE SEQUENCE [LARGE SCALE GENOMIC DNA]</scope>
    <source>
        <strain evidence="2 3">KCTC 22026</strain>
    </source>
</reference>
<evidence type="ECO:0000259" key="1">
    <source>
        <dbReference type="Pfam" id="PF16227"/>
    </source>
</evidence>
<name>A0ABR6XXM6_9FLAO</name>
<dbReference type="SUPFAM" id="SSF52266">
    <property type="entry name" value="SGNH hydrolase"/>
    <property type="match status" value="1"/>
</dbReference>
<dbReference type="InterPro" id="IPR036514">
    <property type="entry name" value="SGNH_hydro_sf"/>
</dbReference>
<feature type="domain" description="DUF4886" evidence="1">
    <location>
        <begin position="138"/>
        <end position="379"/>
    </location>
</feature>